<organism evidence="1 2">
    <name type="scientific">Ectopseudomonas composti</name>
    <dbReference type="NCBI Taxonomy" id="658457"/>
    <lineage>
        <taxon>Bacteria</taxon>
        <taxon>Pseudomonadati</taxon>
        <taxon>Pseudomonadota</taxon>
        <taxon>Gammaproteobacteria</taxon>
        <taxon>Pseudomonadales</taxon>
        <taxon>Pseudomonadaceae</taxon>
        <taxon>Ectopseudomonas</taxon>
    </lineage>
</organism>
<reference evidence="2" key="1">
    <citation type="journal article" date="2014" name="Genome Announc.">
        <title>Draft Genome Sequence of the algae degrading bacterium Pseudomonas mendocina AD6.</title>
        <authorList>
            <person name="Barney B.M."/>
            <person name="Lenneman E.M."/>
        </authorList>
    </citation>
    <scope>NUCLEOTIDE SEQUENCE [LARGE SCALE GENOMIC DNA]</scope>
    <source>
        <strain evidence="2">AD6</strain>
    </source>
</reference>
<sequence>MKAFFVELSPFERNRKAHLNDCEYSLFQQMLLANPEAGAVIANSGGLRKVRFGSVRRSKGKRGGVRVIYYYWRSGLQFWLFTLYDKDELDDLSSDQRRQLKALLEREVKARQAP</sequence>
<comment type="caution">
    <text evidence="1">The sequence shown here is derived from an EMBL/GenBank/DDBJ whole genome shotgun (WGS) entry which is preliminary data.</text>
</comment>
<proteinExistence type="predicted"/>
<keyword evidence="2" id="KW-1185">Reference proteome</keyword>
<gene>
    <name evidence="1" type="ORF">AU05_14140</name>
</gene>
<evidence type="ECO:0000313" key="1">
    <source>
        <dbReference type="EMBL" id="EZH80201.1"/>
    </source>
</evidence>
<evidence type="ECO:0000313" key="2">
    <source>
        <dbReference type="Proteomes" id="UP000023842"/>
    </source>
</evidence>
<protein>
    <submittedName>
        <fullName evidence="1">Toxin</fullName>
    </submittedName>
</protein>
<dbReference type="Proteomes" id="UP000023842">
    <property type="component" value="Unassembled WGS sequence"/>
</dbReference>
<dbReference type="EMBL" id="JFJN01000043">
    <property type="protein sequence ID" value="EZH80201.1"/>
    <property type="molecule type" value="Genomic_DNA"/>
</dbReference>
<name>A0ABN0SBR6_9GAMM</name>
<accession>A0ABN0SBR6</accession>
<dbReference type="InterPro" id="IPR009387">
    <property type="entry name" value="HigB-2"/>
</dbReference>
<dbReference type="PIRSF" id="PIRSF039032">
    <property type="entry name" value="HigB-2"/>
    <property type="match status" value="1"/>
</dbReference>
<dbReference type="RefSeq" id="WP_037001835.1">
    <property type="nucleotide sequence ID" value="NZ_JFJN01000043.1"/>
</dbReference>